<evidence type="ECO:0000313" key="5">
    <source>
        <dbReference type="EMBL" id="GAB1302333.1"/>
    </source>
</evidence>
<keyword evidence="6" id="KW-1185">Reference proteome</keyword>
<organism evidence="5 6">
    <name type="scientific">Apodemus speciosus</name>
    <name type="common">Large Japanese field mouse</name>
    <dbReference type="NCBI Taxonomy" id="105296"/>
    <lineage>
        <taxon>Eukaryota</taxon>
        <taxon>Metazoa</taxon>
        <taxon>Chordata</taxon>
        <taxon>Craniata</taxon>
        <taxon>Vertebrata</taxon>
        <taxon>Euteleostomi</taxon>
        <taxon>Mammalia</taxon>
        <taxon>Eutheria</taxon>
        <taxon>Euarchontoglires</taxon>
        <taxon>Glires</taxon>
        <taxon>Rodentia</taxon>
        <taxon>Myomorpha</taxon>
        <taxon>Muroidea</taxon>
        <taxon>Muridae</taxon>
        <taxon>Murinae</taxon>
        <taxon>Apodemus</taxon>
    </lineage>
</organism>
<comment type="similarity">
    <text evidence="1 3">Belongs to the AB hydrolase superfamily. Lipase family.</text>
</comment>
<dbReference type="Gene3D" id="3.40.50.1820">
    <property type="entry name" value="alpha/beta hydrolase"/>
    <property type="match status" value="1"/>
</dbReference>
<keyword evidence="2 3" id="KW-0443">Lipid metabolism</keyword>
<reference evidence="5 6" key="1">
    <citation type="submission" date="2024-08" db="EMBL/GenBank/DDBJ databases">
        <title>The draft genome of Apodemus speciosus.</title>
        <authorList>
            <person name="Nabeshima K."/>
            <person name="Suzuki S."/>
            <person name="Onuma M."/>
        </authorList>
    </citation>
    <scope>NUCLEOTIDE SEQUENCE [LARGE SCALE GENOMIC DNA]</scope>
    <source>
        <strain evidence="5">IB14-021</strain>
    </source>
</reference>
<dbReference type="EMBL" id="BAAFST010000019">
    <property type="protein sequence ID" value="GAB1302333.1"/>
    <property type="molecule type" value="Genomic_DNA"/>
</dbReference>
<dbReference type="PANTHER" id="PTHR11005">
    <property type="entry name" value="LYSOSOMAL ACID LIPASE-RELATED"/>
    <property type="match status" value="1"/>
</dbReference>
<dbReference type="PIRSF" id="PIRSF000862">
    <property type="entry name" value="Steryl_ester_lip"/>
    <property type="match status" value="1"/>
</dbReference>
<dbReference type="InterPro" id="IPR029058">
    <property type="entry name" value="AB_hydrolase_fold"/>
</dbReference>
<keyword evidence="3" id="KW-0378">Hydrolase</keyword>
<sequence length="392" mass="43891">MCLVHGFGKTFCLFEPNKNPEAHMNVSQIIKYWDYPSEEYEVVTDDGYILPINRIPHGKNNTNSPVLNLVVLFLHGLFATAGAWVSNPPENSLAFLLADAGYDVWLGNSRGSTWAKKHVTLNPDSKEFWDFSFDQMITYDLPATINFILEKTGQKQIYFIGHSQGTLIAIGAFATNPELAEKIKLNILLAPIYSLKHIKGVGHLGLYISPTTIKLLFGEKEFLPTVVSSKLGEYVCDINLINAGCATMIGSMGGYSPEQLNMSRIDVYVKLNLAGTSVKILMHYDQAVKNGVLRAYDYGSQSLNMQHYNQTTPPVYNVEDMKVPTVIFTGLNDFLSDPEDVAILKPKIPNLIYHKTISNFSHFDFILGLNARKEVSEEVLTILREYGHDDQL</sequence>
<dbReference type="InterPro" id="IPR006693">
    <property type="entry name" value="AB_hydrolase_lipase"/>
</dbReference>
<protein>
    <recommendedName>
        <fullName evidence="3">Lipase</fullName>
    </recommendedName>
</protein>
<evidence type="ECO:0000313" key="6">
    <source>
        <dbReference type="Proteomes" id="UP001623349"/>
    </source>
</evidence>
<keyword evidence="2 3" id="KW-0442">Lipid degradation</keyword>
<evidence type="ECO:0000259" key="4">
    <source>
        <dbReference type="Pfam" id="PF04083"/>
    </source>
</evidence>
<accession>A0ABQ0FSV5</accession>
<dbReference type="InterPro" id="IPR025483">
    <property type="entry name" value="Lipase_euk"/>
</dbReference>
<proteinExistence type="inferred from homology"/>
<evidence type="ECO:0000256" key="2">
    <source>
        <dbReference type="ARBA" id="ARBA00022963"/>
    </source>
</evidence>
<evidence type="ECO:0000256" key="1">
    <source>
        <dbReference type="ARBA" id="ARBA00010701"/>
    </source>
</evidence>
<comment type="caution">
    <text evidence="5">The sequence shown here is derived from an EMBL/GenBank/DDBJ whole genome shotgun (WGS) entry which is preliminary data.</text>
</comment>
<dbReference type="SUPFAM" id="SSF53474">
    <property type="entry name" value="alpha/beta-Hydrolases"/>
    <property type="match status" value="1"/>
</dbReference>
<dbReference type="Proteomes" id="UP001623349">
    <property type="component" value="Unassembled WGS sequence"/>
</dbReference>
<dbReference type="Pfam" id="PF04083">
    <property type="entry name" value="Abhydro_lipase"/>
    <property type="match status" value="1"/>
</dbReference>
<gene>
    <name evidence="5" type="ORF">APTSU1_001757100</name>
</gene>
<name>A0ABQ0FSV5_APOSI</name>
<feature type="domain" description="Partial AB-hydrolase lipase" evidence="4">
    <location>
        <begin position="26"/>
        <end position="87"/>
    </location>
</feature>
<evidence type="ECO:0000256" key="3">
    <source>
        <dbReference type="PIRNR" id="PIRNR000862"/>
    </source>
</evidence>